<name>A0AAW1SYQ6_9CHLO</name>
<feature type="non-terminal residue" evidence="2">
    <location>
        <position position="61"/>
    </location>
</feature>
<evidence type="ECO:0000313" key="3">
    <source>
        <dbReference type="Proteomes" id="UP001485043"/>
    </source>
</evidence>
<proteinExistence type="predicted"/>
<sequence>MGAWSWLGIPVGPSEDVSESSQRVSGAPDAASGLAGAISKTATAPLARLTILYQVSGLHLA</sequence>
<dbReference type="Proteomes" id="UP001485043">
    <property type="component" value="Unassembled WGS sequence"/>
</dbReference>
<protein>
    <submittedName>
        <fullName evidence="2">Uncharacterized protein</fullName>
    </submittedName>
</protein>
<comment type="caution">
    <text evidence="2">The sequence shown here is derived from an EMBL/GenBank/DDBJ whole genome shotgun (WGS) entry which is preliminary data.</text>
</comment>
<keyword evidence="3" id="KW-1185">Reference proteome</keyword>
<organism evidence="2 3">
    <name type="scientific">Apatococcus fuscideae</name>
    <dbReference type="NCBI Taxonomy" id="2026836"/>
    <lineage>
        <taxon>Eukaryota</taxon>
        <taxon>Viridiplantae</taxon>
        <taxon>Chlorophyta</taxon>
        <taxon>core chlorophytes</taxon>
        <taxon>Trebouxiophyceae</taxon>
        <taxon>Chlorellales</taxon>
        <taxon>Chlorellaceae</taxon>
        <taxon>Apatococcus</taxon>
    </lineage>
</organism>
<dbReference type="AlphaFoldDB" id="A0AAW1SYQ6"/>
<evidence type="ECO:0000256" key="1">
    <source>
        <dbReference type="SAM" id="MobiDB-lite"/>
    </source>
</evidence>
<dbReference type="EMBL" id="JALJOV010000582">
    <property type="protein sequence ID" value="KAK9862601.1"/>
    <property type="molecule type" value="Genomic_DNA"/>
</dbReference>
<accession>A0AAW1SYQ6</accession>
<evidence type="ECO:0000313" key="2">
    <source>
        <dbReference type="EMBL" id="KAK9862601.1"/>
    </source>
</evidence>
<reference evidence="2 3" key="1">
    <citation type="journal article" date="2024" name="Nat. Commun.">
        <title>Phylogenomics reveals the evolutionary origins of lichenization in chlorophyte algae.</title>
        <authorList>
            <person name="Puginier C."/>
            <person name="Libourel C."/>
            <person name="Otte J."/>
            <person name="Skaloud P."/>
            <person name="Haon M."/>
            <person name="Grisel S."/>
            <person name="Petersen M."/>
            <person name="Berrin J.G."/>
            <person name="Delaux P.M."/>
            <person name="Dal Grande F."/>
            <person name="Keller J."/>
        </authorList>
    </citation>
    <scope>NUCLEOTIDE SEQUENCE [LARGE SCALE GENOMIC DNA]</scope>
    <source>
        <strain evidence="2 3">SAG 2523</strain>
    </source>
</reference>
<feature type="region of interest" description="Disordered" evidence="1">
    <location>
        <begin position="1"/>
        <end position="31"/>
    </location>
</feature>
<gene>
    <name evidence="2" type="ORF">WJX84_003041</name>
</gene>